<gene>
    <name evidence="8" type="ORF">F0U47_19955</name>
</gene>
<keyword evidence="2 5" id="KW-0645">Protease</keyword>
<dbReference type="GO" id="GO:0004252">
    <property type="term" value="F:serine-type endopeptidase activity"/>
    <property type="evidence" value="ECO:0007669"/>
    <property type="project" value="UniProtKB-UniRule"/>
</dbReference>
<dbReference type="EMBL" id="VUJW01000016">
    <property type="protein sequence ID" value="KAA1424047.1"/>
    <property type="molecule type" value="Genomic_DNA"/>
</dbReference>
<evidence type="ECO:0000256" key="4">
    <source>
        <dbReference type="ARBA" id="ARBA00022825"/>
    </source>
</evidence>
<dbReference type="InterPro" id="IPR000209">
    <property type="entry name" value="Peptidase_S8/S53_dom"/>
</dbReference>
<dbReference type="PRINTS" id="PR00723">
    <property type="entry name" value="SUBTILISIN"/>
</dbReference>
<dbReference type="InterPro" id="IPR050131">
    <property type="entry name" value="Peptidase_S8_subtilisin-like"/>
</dbReference>
<dbReference type="SUPFAM" id="SSF52743">
    <property type="entry name" value="Subtilisin-like"/>
    <property type="match status" value="1"/>
</dbReference>
<evidence type="ECO:0000256" key="3">
    <source>
        <dbReference type="ARBA" id="ARBA00022801"/>
    </source>
</evidence>
<proteinExistence type="inferred from homology"/>
<dbReference type="PROSITE" id="PS51892">
    <property type="entry name" value="SUBTILASE"/>
    <property type="match status" value="1"/>
</dbReference>
<dbReference type="InterPro" id="IPR036852">
    <property type="entry name" value="Peptidase_S8/S53_dom_sf"/>
</dbReference>
<feature type="active site" description="Charge relay system" evidence="5">
    <location>
        <position position="253"/>
    </location>
</feature>
<protein>
    <submittedName>
        <fullName evidence="8">S8 family serine peptidase</fullName>
    </submittedName>
</protein>
<evidence type="ECO:0000256" key="2">
    <source>
        <dbReference type="ARBA" id="ARBA00022670"/>
    </source>
</evidence>
<feature type="active site" description="Charge relay system" evidence="5">
    <location>
        <position position="213"/>
    </location>
</feature>
<dbReference type="InterPro" id="IPR023828">
    <property type="entry name" value="Peptidase_S8_Ser-AS"/>
</dbReference>
<dbReference type="Gene3D" id="3.40.50.200">
    <property type="entry name" value="Peptidase S8/S53 domain"/>
    <property type="match status" value="1"/>
</dbReference>
<keyword evidence="3 5" id="KW-0378">Hydrolase</keyword>
<reference evidence="8 9" key="2">
    <citation type="submission" date="2019-09" db="EMBL/GenBank/DDBJ databases">
        <authorList>
            <person name="Jin C."/>
        </authorList>
    </citation>
    <scope>NUCLEOTIDE SEQUENCE [LARGE SCALE GENOMIC DNA]</scope>
    <source>
        <strain evidence="8 9">BN140041</strain>
    </source>
</reference>
<feature type="active site" description="Charge relay system" evidence="5">
    <location>
        <position position="429"/>
    </location>
</feature>
<dbReference type="CDD" id="cd00306">
    <property type="entry name" value="Peptidases_S8_S53"/>
    <property type="match status" value="1"/>
</dbReference>
<evidence type="ECO:0000256" key="1">
    <source>
        <dbReference type="ARBA" id="ARBA00011073"/>
    </source>
</evidence>
<dbReference type="InterPro" id="IPR015500">
    <property type="entry name" value="Peptidase_S8_subtilisin-rel"/>
</dbReference>
<feature type="region of interest" description="Disordered" evidence="6">
    <location>
        <begin position="183"/>
        <end position="202"/>
    </location>
</feature>
<dbReference type="RefSeq" id="WP_149752251.1">
    <property type="nucleotide sequence ID" value="NZ_VUJW01000016.1"/>
</dbReference>
<dbReference type="PANTHER" id="PTHR43806:SF11">
    <property type="entry name" value="CEREVISIN-RELATED"/>
    <property type="match status" value="1"/>
</dbReference>
<dbReference type="Pfam" id="PF00082">
    <property type="entry name" value="Peptidase_S8"/>
    <property type="match status" value="1"/>
</dbReference>
<organism evidence="8 9">
    <name type="scientific">Nocardioides antri</name>
    <dbReference type="NCBI Taxonomy" id="2607659"/>
    <lineage>
        <taxon>Bacteria</taxon>
        <taxon>Bacillati</taxon>
        <taxon>Actinomycetota</taxon>
        <taxon>Actinomycetes</taxon>
        <taxon>Propionibacteriales</taxon>
        <taxon>Nocardioidaceae</taxon>
        <taxon>Nocardioides</taxon>
    </lineage>
</organism>
<dbReference type="PROSITE" id="PS00138">
    <property type="entry name" value="SUBTILASE_SER"/>
    <property type="match status" value="1"/>
</dbReference>
<evidence type="ECO:0000256" key="5">
    <source>
        <dbReference type="PROSITE-ProRule" id="PRU01240"/>
    </source>
</evidence>
<dbReference type="GO" id="GO:0006508">
    <property type="term" value="P:proteolysis"/>
    <property type="evidence" value="ECO:0007669"/>
    <property type="project" value="UniProtKB-KW"/>
</dbReference>
<dbReference type="AlphaFoldDB" id="A0A5B1LWT1"/>
<evidence type="ECO:0000259" key="7">
    <source>
        <dbReference type="Pfam" id="PF00082"/>
    </source>
</evidence>
<evidence type="ECO:0000313" key="9">
    <source>
        <dbReference type="Proteomes" id="UP000324351"/>
    </source>
</evidence>
<feature type="domain" description="Peptidase S8/S53" evidence="7">
    <location>
        <begin position="204"/>
        <end position="448"/>
    </location>
</feature>
<reference evidence="8 9" key="1">
    <citation type="submission" date="2019-09" db="EMBL/GenBank/DDBJ databases">
        <title>Nocardioides panacisoli sp. nov., isolated from the soil of a ginseng field.</title>
        <authorList>
            <person name="Cho C."/>
        </authorList>
    </citation>
    <scope>NUCLEOTIDE SEQUENCE [LARGE SCALE GENOMIC DNA]</scope>
    <source>
        <strain evidence="8 9">BN140041</strain>
    </source>
</reference>
<dbReference type="GO" id="GO:0005615">
    <property type="term" value="C:extracellular space"/>
    <property type="evidence" value="ECO:0007669"/>
    <property type="project" value="TreeGrafter"/>
</dbReference>
<dbReference type="Proteomes" id="UP000324351">
    <property type="component" value="Unassembled WGS sequence"/>
</dbReference>
<accession>A0A5B1LWT1</accession>
<comment type="similarity">
    <text evidence="1 5">Belongs to the peptidase S8 family.</text>
</comment>
<keyword evidence="4 5" id="KW-0720">Serine protease</keyword>
<keyword evidence="9" id="KW-1185">Reference proteome</keyword>
<evidence type="ECO:0000313" key="8">
    <source>
        <dbReference type="EMBL" id="KAA1424047.1"/>
    </source>
</evidence>
<sequence>MSDSPRPSFSLRDLLSKIRRRFPWPPIKPPITAPDQDRLARDRARAQVDVIRKAFAKAFGDDVAVAGPEGPRRAEDDADVKYLYHPRRLLVRDGDDFEALTRFFTDPDRHEMFEGEPRRVSEPVPGKLVVVEVPVRRDGADDVLATLDDIDEAFPERAERREPLAAPDHVLYVTAVGKLCPETEPEVPRGLDPVPPRATDESAGAEVRVAVVDTGWWKAAATHPATDWISDVTSDPEDEEVLAGSTIHEYAGHGTFVAGVVKCVAPKARVEIEGALTHGGAVYESQICEQLQEALHDNDLPQIVSISAGTHTRNNMGLLGLEILAAHKGLDDGVKTIVVAAAGNDETDDEFYPAAYPWVIGVGSVDPDGKRSDFSNYGKWVKAYARGRDLVNAFPKGTYTCHYPENKDPVTGAPDVRQFDGLARWSGTSFATPIVAGAIAAHMSATGNLVEPWRAWQELSTAAPAGPDGTPLIGPL</sequence>
<evidence type="ECO:0000256" key="6">
    <source>
        <dbReference type="SAM" id="MobiDB-lite"/>
    </source>
</evidence>
<dbReference type="PANTHER" id="PTHR43806">
    <property type="entry name" value="PEPTIDASE S8"/>
    <property type="match status" value="1"/>
</dbReference>
<name>A0A5B1LWT1_9ACTN</name>
<comment type="caution">
    <text evidence="8">The sequence shown here is derived from an EMBL/GenBank/DDBJ whole genome shotgun (WGS) entry which is preliminary data.</text>
</comment>